<feature type="domain" description="AMP-binding enzyme C-terminal" evidence="2">
    <location>
        <begin position="426"/>
        <end position="498"/>
    </location>
</feature>
<dbReference type="AlphaFoldDB" id="A0A2S8B7R3"/>
<dbReference type="InterPro" id="IPR020845">
    <property type="entry name" value="AMP-binding_CS"/>
</dbReference>
<protein>
    <submittedName>
        <fullName evidence="3">4-coumarate--CoA ligase</fullName>
    </submittedName>
</protein>
<sequence>MTSATLLEAAFATLPDLVRAYAAERPDAIAAADPVRRLSWSELDATIDRIAARLQADGFAKGDRTAIAGLNSVEQMAVILGTLRAGGVAGLITNSATGEQMAAMIADTGARHLFLDSAAAASLEGQSVAASDRIAMDGSGVGVALADWMAPTGTAPEPVAIDPLDGFNIIYSSGTTGTPKGIVHSHAMRWQHIQRGAPAYGPRAVTILSTPLYSNTTMASFMPTVGSGGQVVLMKKFDARGFLELAARERATNTMLVPVQYRRIMMLDDFDAFDLSSFVMKYCTSAPFPAALKADVLKRWPGGLVEIYGMTEGGATFILEAHQFPDKLHTVGRPAPGHVAMVIDEEGKVLPQGAVGEIVGRSPAMMTGYNNRPDATKAMHWHDAEGHLFYRHGDIGRIDEDGFLTLMDRAKDMIISGGFNIFPSDLEAILTADDRVVEATVVGMPSEEWGETPVAFVVLKEAADAESVRADCNAKVGKTQRLSGITVVDELPRSAIGKVLKRELRDAYVDRPTG</sequence>
<organism evidence="3 4">
    <name type="scientific">Sphingopyxis lindanitolerans</name>
    <dbReference type="NCBI Taxonomy" id="2054227"/>
    <lineage>
        <taxon>Bacteria</taxon>
        <taxon>Pseudomonadati</taxon>
        <taxon>Pseudomonadota</taxon>
        <taxon>Alphaproteobacteria</taxon>
        <taxon>Sphingomonadales</taxon>
        <taxon>Sphingomonadaceae</taxon>
        <taxon>Sphingopyxis</taxon>
    </lineage>
</organism>
<dbReference type="Pfam" id="PF13193">
    <property type="entry name" value="AMP-binding_C"/>
    <property type="match status" value="1"/>
</dbReference>
<keyword evidence="4" id="KW-1185">Reference proteome</keyword>
<evidence type="ECO:0000313" key="3">
    <source>
        <dbReference type="EMBL" id="PQM28353.1"/>
    </source>
</evidence>
<dbReference type="Gene3D" id="3.30.300.30">
    <property type="match status" value="1"/>
</dbReference>
<gene>
    <name evidence="3" type="ORF">CVO77_07640</name>
</gene>
<evidence type="ECO:0000313" key="4">
    <source>
        <dbReference type="Proteomes" id="UP000238954"/>
    </source>
</evidence>
<proteinExistence type="predicted"/>
<evidence type="ECO:0000259" key="2">
    <source>
        <dbReference type="Pfam" id="PF13193"/>
    </source>
</evidence>
<dbReference type="PROSITE" id="PS00455">
    <property type="entry name" value="AMP_BINDING"/>
    <property type="match status" value="1"/>
</dbReference>
<dbReference type="InterPro" id="IPR025110">
    <property type="entry name" value="AMP-bd_C"/>
</dbReference>
<dbReference type="InterPro" id="IPR000873">
    <property type="entry name" value="AMP-dep_synth/lig_dom"/>
</dbReference>
<keyword evidence="3" id="KW-0436">Ligase</keyword>
<dbReference type="RefSeq" id="WP_105998607.1">
    <property type="nucleotide sequence ID" value="NZ_CM009578.1"/>
</dbReference>
<reference evidence="4" key="1">
    <citation type="submission" date="2017-11" db="EMBL/GenBank/DDBJ databases">
        <title>The complete genome sequence of Sphingopyxis pomeranensis sp. nov. strain WS5A3p.</title>
        <authorList>
            <person name="Kaminski M.A."/>
        </authorList>
    </citation>
    <scope>NUCLEOTIDE SEQUENCE [LARGE SCALE GENOMIC DNA]</scope>
    <source>
        <strain evidence="4">WS5A3p</strain>
    </source>
</reference>
<dbReference type="PANTHER" id="PTHR24096">
    <property type="entry name" value="LONG-CHAIN-FATTY-ACID--COA LIGASE"/>
    <property type="match status" value="1"/>
</dbReference>
<dbReference type="Proteomes" id="UP000238954">
    <property type="component" value="Chromosome"/>
</dbReference>
<comment type="caution">
    <text evidence="3">The sequence shown here is derived from an EMBL/GenBank/DDBJ whole genome shotgun (WGS) entry which is preliminary data.</text>
</comment>
<dbReference type="InterPro" id="IPR045851">
    <property type="entry name" value="AMP-bd_C_sf"/>
</dbReference>
<dbReference type="GO" id="GO:0016405">
    <property type="term" value="F:CoA-ligase activity"/>
    <property type="evidence" value="ECO:0007669"/>
    <property type="project" value="TreeGrafter"/>
</dbReference>
<accession>A0A2S8B7R3</accession>
<dbReference type="OrthoDB" id="9803968at2"/>
<dbReference type="PANTHER" id="PTHR24096:SF267">
    <property type="entry name" value="MALONATE--COA LIGASE ACSF3, MITOCHONDRIAL"/>
    <property type="match status" value="1"/>
</dbReference>
<dbReference type="Gene3D" id="3.40.50.12780">
    <property type="entry name" value="N-terminal domain of ligase-like"/>
    <property type="match status" value="1"/>
</dbReference>
<name>A0A2S8B7R3_9SPHN</name>
<evidence type="ECO:0000259" key="1">
    <source>
        <dbReference type="Pfam" id="PF00501"/>
    </source>
</evidence>
<dbReference type="EMBL" id="PHFW01000002">
    <property type="protein sequence ID" value="PQM28353.1"/>
    <property type="molecule type" value="Genomic_DNA"/>
</dbReference>
<dbReference type="SUPFAM" id="SSF56801">
    <property type="entry name" value="Acetyl-CoA synthetase-like"/>
    <property type="match status" value="1"/>
</dbReference>
<dbReference type="Pfam" id="PF00501">
    <property type="entry name" value="AMP-binding"/>
    <property type="match status" value="1"/>
</dbReference>
<dbReference type="InterPro" id="IPR042099">
    <property type="entry name" value="ANL_N_sf"/>
</dbReference>
<feature type="domain" description="AMP-dependent synthetase/ligase" evidence="1">
    <location>
        <begin position="20"/>
        <end position="369"/>
    </location>
</feature>